<sequence length="813" mass="93446">MQERKEQERLQKEVEERKRFQDQVRAETEWHAEATKAELMAIFGSQFLICREEARREQQRTPILVTPRRKETRWDDDMDRDIEDIDDEIQRLSALKERKRSGKTPVRDDARMRQPAFDQAKENDCFRAESSRRGEEKNGTKIPAGSGPEGLLHYVLEQRAELVALKSEALRKICTKEGVHYCTKRPTIERIIATRVKAAYEGTMDAMTIEIGAGIEVGTLTAMKAVVIGMVKDGGSVRWSVVDTGSSSQTGHRFAPVRYECGEPGDYRNQCPRLRRDGGPRYAGQRGRSLSPRQNTRHHEPRAASEDLAVKHQIEELAASMAAMKEVYDAEKAAKEEKKKKKQEKLERKKREGEEAKSEEEARLAEQRRIARKEEKLRKEEEDRQLLRKELLTELSLQMGQLDESLKRRYERDLRERAKGKQKVVVASSDDEDAYSHESDVDTLSRETERLVITEKRKRSIEKAVGDSPPMETPVKRTAKQRLQLGCCHQPMKKASPRKTPHKTPDGSSFGRSEVKVNGKQCKLCACKRDMEKGVEMEILHLRRWKPKITKHKDFLISILRNKKRVESLHKCNLEVLLRLTGATQDFHKASTTAYLRRLIGGVKENYGWSLNSKVTVKLKFDDRIWVVEVRKLLNDQLKMMECPALLRNHARKGVRIVWEKNPSVATLLHNQRVFSRAEVVTCSYAGFSYPRIGGHVRFRLSELEGIHPLLCNANNVPKLSHPDRGSLLRQEIMTGLEGWVNWRGPKPVIRRCDVEACLTGVPDATTKFLDMRAVHLLKKKLDELVMTPLDRNPGDRLVLCPKAITKPCWSFL</sequence>
<feature type="region of interest" description="Disordered" evidence="1">
    <location>
        <begin position="96"/>
        <end position="145"/>
    </location>
</feature>
<feature type="compositionally biased region" description="Basic and acidic residues" evidence="1">
    <location>
        <begin position="119"/>
        <end position="139"/>
    </location>
</feature>
<evidence type="ECO:0000313" key="2">
    <source>
        <dbReference type="EMBL" id="GBG67298.1"/>
    </source>
</evidence>
<feature type="region of interest" description="Disordered" evidence="1">
    <location>
        <begin position="334"/>
        <end position="362"/>
    </location>
</feature>
<feature type="compositionally biased region" description="Basic residues" evidence="1">
    <location>
        <begin position="491"/>
        <end position="502"/>
    </location>
</feature>
<protein>
    <submittedName>
        <fullName evidence="2">Uncharacterized protein</fullName>
    </submittedName>
</protein>
<evidence type="ECO:0000313" key="3">
    <source>
        <dbReference type="Proteomes" id="UP000265515"/>
    </source>
</evidence>
<proteinExistence type="predicted"/>
<dbReference type="OrthoDB" id="425619at2759"/>
<dbReference type="AlphaFoldDB" id="A0A388KB63"/>
<accession>A0A388KB63</accession>
<feature type="region of interest" description="Disordered" evidence="1">
    <location>
        <begin position="491"/>
        <end position="513"/>
    </location>
</feature>
<comment type="caution">
    <text evidence="2">The sequence shown here is derived from an EMBL/GenBank/DDBJ whole genome shotgun (WGS) entry which is preliminary data.</text>
</comment>
<feature type="compositionally biased region" description="Basic and acidic residues" evidence="1">
    <location>
        <begin position="344"/>
        <end position="362"/>
    </location>
</feature>
<dbReference type="Gramene" id="GBG67298">
    <property type="protein sequence ID" value="GBG67298"/>
    <property type="gene ID" value="CBR_g437"/>
</dbReference>
<dbReference type="Proteomes" id="UP000265515">
    <property type="component" value="Unassembled WGS sequence"/>
</dbReference>
<keyword evidence="3" id="KW-1185">Reference proteome</keyword>
<feature type="compositionally biased region" description="Basic and acidic residues" evidence="1">
    <location>
        <begin position="297"/>
        <end position="309"/>
    </location>
</feature>
<gene>
    <name evidence="2" type="ORF">CBR_g437</name>
</gene>
<dbReference type="EMBL" id="BFEA01000086">
    <property type="protein sequence ID" value="GBG67298.1"/>
    <property type="molecule type" value="Genomic_DNA"/>
</dbReference>
<feature type="region of interest" description="Disordered" evidence="1">
    <location>
        <begin position="421"/>
        <end position="443"/>
    </location>
</feature>
<feature type="compositionally biased region" description="Basic and acidic residues" evidence="1">
    <location>
        <begin position="434"/>
        <end position="443"/>
    </location>
</feature>
<feature type="region of interest" description="Disordered" evidence="1">
    <location>
        <begin position="266"/>
        <end position="309"/>
    </location>
</feature>
<evidence type="ECO:0000256" key="1">
    <source>
        <dbReference type="SAM" id="MobiDB-lite"/>
    </source>
</evidence>
<reference evidence="2 3" key="1">
    <citation type="journal article" date="2018" name="Cell">
        <title>The Chara Genome: Secondary Complexity and Implications for Plant Terrestrialization.</title>
        <authorList>
            <person name="Nishiyama T."/>
            <person name="Sakayama H."/>
            <person name="Vries J.D."/>
            <person name="Buschmann H."/>
            <person name="Saint-Marcoux D."/>
            <person name="Ullrich K.K."/>
            <person name="Haas F.B."/>
            <person name="Vanderstraeten L."/>
            <person name="Becker D."/>
            <person name="Lang D."/>
            <person name="Vosolsobe S."/>
            <person name="Rombauts S."/>
            <person name="Wilhelmsson P.K.I."/>
            <person name="Janitza P."/>
            <person name="Kern R."/>
            <person name="Heyl A."/>
            <person name="Rumpler F."/>
            <person name="Villalobos L.I.A.C."/>
            <person name="Clay J.M."/>
            <person name="Skokan R."/>
            <person name="Toyoda A."/>
            <person name="Suzuki Y."/>
            <person name="Kagoshima H."/>
            <person name="Schijlen E."/>
            <person name="Tajeshwar N."/>
            <person name="Catarino B."/>
            <person name="Hetherington A.J."/>
            <person name="Saltykova A."/>
            <person name="Bonnot C."/>
            <person name="Breuninger H."/>
            <person name="Symeonidi A."/>
            <person name="Radhakrishnan G.V."/>
            <person name="Van Nieuwerburgh F."/>
            <person name="Deforce D."/>
            <person name="Chang C."/>
            <person name="Karol K.G."/>
            <person name="Hedrich R."/>
            <person name="Ulvskov P."/>
            <person name="Glockner G."/>
            <person name="Delwiche C.F."/>
            <person name="Petrasek J."/>
            <person name="Van de Peer Y."/>
            <person name="Friml J."/>
            <person name="Beilby M."/>
            <person name="Dolan L."/>
            <person name="Kohara Y."/>
            <person name="Sugano S."/>
            <person name="Fujiyama A."/>
            <person name="Delaux P.-M."/>
            <person name="Quint M."/>
            <person name="TheiBen G."/>
            <person name="Hagemann M."/>
            <person name="Harholt J."/>
            <person name="Dunand C."/>
            <person name="Zachgo S."/>
            <person name="Langdale J."/>
            <person name="Maumus F."/>
            <person name="Straeten D.V.D."/>
            <person name="Gould S.B."/>
            <person name="Rensing S.A."/>
        </authorList>
    </citation>
    <scope>NUCLEOTIDE SEQUENCE [LARGE SCALE GENOMIC DNA]</scope>
    <source>
        <strain evidence="2 3">S276</strain>
    </source>
</reference>
<organism evidence="2 3">
    <name type="scientific">Chara braunii</name>
    <name type="common">Braun's stonewort</name>
    <dbReference type="NCBI Taxonomy" id="69332"/>
    <lineage>
        <taxon>Eukaryota</taxon>
        <taxon>Viridiplantae</taxon>
        <taxon>Streptophyta</taxon>
        <taxon>Charophyceae</taxon>
        <taxon>Charales</taxon>
        <taxon>Characeae</taxon>
        <taxon>Chara</taxon>
    </lineage>
</organism>
<feature type="region of interest" description="Disordered" evidence="1">
    <location>
        <begin position="1"/>
        <end position="24"/>
    </location>
</feature>
<name>A0A388KB63_CHABU</name>